<dbReference type="PRINTS" id="PR00036">
    <property type="entry name" value="HTHLACI"/>
</dbReference>
<dbReference type="PROSITE" id="PS50932">
    <property type="entry name" value="HTH_LACI_2"/>
    <property type="match status" value="1"/>
</dbReference>
<evidence type="ECO:0000256" key="3">
    <source>
        <dbReference type="ARBA" id="ARBA00023163"/>
    </source>
</evidence>
<name>A0ABQ5N741_9CLOT</name>
<dbReference type="InterPro" id="IPR000843">
    <property type="entry name" value="HTH_LacI"/>
</dbReference>
<dbReference type="SMART" id="SM00354">
    <property type="entry name" value="HTH_LACI"/>
    <property type="match status" value="1"/>
</dbReference>
<dbReference type="Pfam" id="PF13377">
    <property type="entry name" value="Peripla_BP_3"/>
    <property type="match status" value="1"/>
</dbReference>
<organism evidence="5 6">
    <name type="scientific">Clostridium omnivorum</name>
    <dbReference type="NCBI Taxonomy" id="1604902"/>
    <lineage>
        <taxon>Bacteria</taxon>
        <taxon>Bacillati</taxon>
        <taxon>Bacillota</taxon>
        <taxon>Clostridia</taxon>
        <taxon>Eubacteriales</taxon>
        <taxon>Clostridiaceae</taxon>
        <taxon>Clostridium</taxon>
    </lineage>
</organism>
<keyword evidence="2" id="KW-0238">DNA-binding</keyword>
<evidence type="ECO:0000313" key="5">
    <source>
        <dbReference type="EMBL" id="GLC31043.1"/>
    </source>
</evidence>
<dbReference type="Proteomes" id="UP001208567">
    <property type="component" value="Unassembled WGS sequence"/>
</dbReference>
<evidence type="ECO:0000256" key="1">
    <source>
        <dbReference type="ARBA" id="ARBA00023015"/>
    </source>
</evidence>
<accession>A0ABQ5N741</accession>
<dbReference type="RefSeq" id="WP_264850322.1">
    <property type="nucleotide sequence ID" value="NZ_BRXR01000001.1"/>
</dbReference>
<dbReference type="CDD" id="cd06267">
    <property type="entry name" value="PBP1_LacI_sugar_binding-like"/>
    <property type="match status" value="1"/>
</dbReference>
<dbReference type="Gene3D" id="3.40.50.2300">
    <property type="match status" value="2"/>
</dbReference>
<dbReference type="InterPro" id="IPR028082">
    <property type="entry name" value="Peripla_BP_I"/>
</dbReference>
<dbReference type="SUPFAM" id="SSF47413">
    <property type="entry name" value="lambda repressor-like DNA-binding domains"/>
    <property type="match status" value="1"/>
</dbReference>
<reference evidence="5 6" key="1">
    <citation type="journal article" date="2024" name="Int. J. Syst. Evol. Microbiol.">
        <title>Clostridium omnivorum sp. nov., isolated from anoxic soil under the treatment of reductive soil disinfestation.</title>
        <authorList>
            <person name="Ueki A."/>
            <person name="Tonouchi A."/>
            <person name="Kaku N."/>
            <person name="Honma S."/>
            <person name="Ueki K."/>
        </authorList>
    </citation>
    <scope>NUCLEOTIDE SEQUENCE [LARGE SCALE GENOMIC DNA]</scope>
    <source>
        <strain evidence="5 6">E14</strain>
    </source>
</reference>
<evidence type="ECO:0000256" key="2">
    <source>
        <dbReference type="ARBA" id="ARBA00023125"/>
    </source>
</evidence>
<keyword evidence="6" id="KW-1185">Reference proteome</keyword>
<dbReference type="EMBL" id="BRXR01000001">
    <property type="protein sequence ID" value="GLC31043.1"/>
    <property type="molecule type" value="Genomic_DNA"/>
</dbReference>
<dbReference type="Pfam" id="PF00356">
    <property type="entry name" value="LacI"/>
    <property type="match status" value="1"/>
</dbReference>
<dbReference type="PANTHER" id="PTHR30146:SF109">
    <property type="entry name" value="HTH-TYPE TRANSCRIPTIONAL REGULATOR GALS"/>
    <property type="match status" value="1"/>
</dbReference>
<dbReference type="InterPro" id="IPR046335">
    <property type="entry name" value="LacI/GalR-like_sensor"/>
</dbReference>
<evidence type="ECO:0000259" key="4">
    <source>
        <dbReference type="PROSITE" id="PS50932"/>
    </source>
</evidence>
<feature type="domain" description="HTH lacI-type" evidence="4">
    <location>
        <begin position="3"/>
        <end position="57"/>
    </location>
</feature>
<proteinExistence type="predicted"/>
<dbReference type="InterPro" id="IPR010982">
    <property type="entry name" value="Lambda_DNA-bd_dom_sf"/>
</dbReference>
<keyword evidence="1" id="KW-0805">Transcription regulation</keyword>
<dbReference type="Gene3D" id="1.10.260.40">
    <property type="entry name" value="lambda repressor-like DNA-binding domains"/>
    <property type="match status" value="1"/>
</dbReference>
<dbReference type="PANTHER" id="PTHR30146">
    <property type="entry name" value="LACI-RELATED TRANSCRIPTIONAL REPRESSOR"/>
    <property type="match status" value="1"/>
</dbReference>
<dbReference type="CDD" id="cd01392">
    <property type="entry name" value="HTH_LacI"/>
    <property type="match status" value="1"/>
</dbReference>
<dbReference type="SUPFAM" id="SSF53822">
    <property type="entry name" value="Periplasmic binding protein-like I"/>
    <property type="match status" value="1"/>
</dbReference>
<comment type="caution">
    <text evidence="5">The sequence shown here is derived from an EMBL/GenBank/DDBJ whole genome shotgun (WGS) entry which is preliminary data.</text>
</comment>
<protein>
    <submittedName>
        <fullName evidence="5">LacI family transcriptional regulator</fullName>
    </submittedName>
</protein>
<sequence>MAVTINDIAKAAGVAPSTVSRVVNDSPLISEETKIRIRAILKEMNYTPNSIGKQLAMQSSFNVGFLINTSSKDNFLDPFFYDIIGGAQSIVLSSAYDLTLGNISYLDSNEHFLNKFVYSKKVDGLIIHVSIVNKDIIQELNESEFPYVIIGKPKEKNKASWVDIDNTVGGELAANHLLEQGYTNIAFIGGTKDEPVSFSRLLGYKKVLDKLDIRENQGYIKGGLGTEEDGYRLMRDLLSMDNPPDAVICINNYTAFGVLKAVKEKGLRIPEDIGILTFDNFPLAPYMDPPLTCLKINTFELGKVAGEILMDKLKNKTNTFENKLLIPELIVRESSLRK</sequence>
<keyword evidence="3" id="KW-0804">Transcription</keyword>
<gene>
    <name evidence="5" type="ORF">bsdE14_24530</name>
</gene>
<evidence type="ECO:0000313" key="6">
    <source>
        <dbReference type="Proteomes" id="UP001208567"/>
    </source>
</evidence>